<dbReference type="STRING" id="493475.GARC_4593"/>
<dbReference type="InterPro" id="IPR002126">
    <property type="entry name" value="Cadherin-like_dom"/>
</dbReference>
<reference evidence="3 4" key="1">
    <citation type="journal article" date="2017" name="Antonie Van Leeuwenhoek">
        <title>Rhizobium rhizosphaerae sp. nov., a novel species isolated from rice rhizosphere.</title>
        <authorList>
            <person name="Zhao J.J."/>
            <person name="Zhang J."/>
            <person name="Zhang R.J."/>
            <person name="Zhang C.W."/>
            <person name="Yin H.Q."/>
            <person name="Zhang X.X."/>
        </authorList>
    </citation>
    <scope>NUCLEOTIDE SEQUENCE [LARGE SCALE GENOMIC DNA]</scope>
    <source>
        <strain evidence="3 4">BSs20135</strain>
    </source>
</reference>
<sequence>MLTLFKKSALTLSLITTLSILGGCGSDSNDAPELSGNVLVTVAENTTEVSQYTATDDGTELTYSITGSDLQLFAIDNTGTVEFINAPDFDSGDTGPYNFTVTVTDAEGLTDSIDVTVNVGDVLDTPSLALVQTVAADYSSSQVAYLNYASQTVEDGFYAKTQSDYSISIYQSDVYHIGRYFIDTISKYNTDDASTEIWSYSTQDDLDSTTRNPYTLVSLSAEKAYLLRYGSDKIWIVNPQATDFESFKIGELDLASYVPDNNTSGTPRPSAASINDGKLFVVMQRSDDSYGSTNSTYLAVFDTTTDSEIETNADATDSVMGIPLLGLNPLEHSVIAFEDKVYITSRNSYTAASVDQSMIEAVNTNDYSLTTVLSAADITDNSTKFIQSAAIVSAEKGYFFANETFFTPYHEESTLYQFNPTTGEISNETVLDIDSNSISFIDIDAAGFLWVSVKEDAAPGVEIIDTKTNTAVVTRLETQLNPSVIRFIEE</sequence>
<dbReference type="Proteomes" id="UP000006327">
    <property type="component" value="Unassembled WGS sequence"/>
</dbReference>
<proteinExistence type="predicted"/>
<keyword evidence="4" id="KW-1185">Reference proteome</keyword>
<dbReference type="CDD" id="cd11304">
    <property type="entry name" value="Cadherin_repeat"/>
    <property type="match status" value="1"/>
</dbReference>
<dbReference type="Gene3D" id="2.60.40.60">
    <property type="entry name" value="Cadherins"/>
    <property type="match status" value="1"/>
</dbReference>
<evidence type="ECO:0000313" key="3">
    <source>
        <dbReference type="EMBL" id="GAC21535.1"/>
    </source>
</evidence>
<dbReference type="Pfam" id="PF17963">
    <property type="entry name" value="Big_9"/>
    <property type="match status" value="1"/>
</dbReference>
<evidence type="ECO:0000259" key="2">
    <source>
        <dbReference type="PROSITE" id="PS50268"/>
    </source>
</evidence>
<dbReference type="PROSITE" id="PS51257">
    <property type="entry name" value="PROKAR_LIPOPROTEIN"/>
    <property type="match status" value="1"/>
</dbReference>
<dbReference type="PROSITE" id="PS50268">
    <property type="entry name" value="CADHERIN_2"/>
    <property type="match status" value="1"/>
</dbReference>
<accession>K6ZDP1</accession>
<gene>
    <name evidence="3" type="ORF">GARC_4593</name>
</gene>
<dbReference type="SUPFAM" id="SSF49313">
    <property type="entry name" value="Cadherin-like"/>
    <property type="match status" value="1"/>
</dbReference>
<dbReference type="eggNOG" id="COG3391">
    <property type="taxonomic scope" value="Bacteria"/>
</dbReference>
<dbReference type="SUPFAM" id="SSF101898">
    <property type="entry name" value="NHL repeat"/>
    <property type="match status" value="1"/>
</dbReference>
<dbReference type="GO" id="GO:0016020">
    <property type="term" value="C:membrane"/>
    <property type="evidence" value="ECO:0007669"/>
    <property type="project" value="InterPro"/>
</dbReference>
<comment type="caution">
    <text evidence="3">The sequence shown here is derived from an EMBL/GenBank/DDBJ whole genome shotgun (WGS) entry which is preliminary data.</text>
</comment>
<keyword evidence="1" id="KW-0732">Signal</keyword>
<feature type="domain" description="Cadherin" evidence="2">
    <location>
        <begin position="40"/>
        <end position="128"/>
    </location>
</feature>
<organism evidence="3 4">
    <name type="scientific">Paraglaciecola arctica BSs20135</name>
    <dbReference type="NCBI Taxonomy" id="493475"/>
    <lineage>
        <taxon>Bacteria</taxon>
        <taxon>Pseudomonadati</taxon>
        <taxon>Pseudomonadota</taxon>
        <taxon>Gammaproteobacteria</taxon>
        <taxon>Alteromonadales</taxon>
        <taxon>Alteromonadaceae</taxon>
        <taxon>Paraglaciecola</taxon>
    </lineage>
</organism>
<dbReference type="OrthoDB" id="7057448at2"/>
<protein>
    <recommendedName>
        <fullName evidence="2">Cadherin domain-containing protein</fullName>
    </recommendedName>
</protein>
<dbReference type="eggNOG" id="COG2931">
    <property type="taxonomic scope" value="Bacteria"/>
</dbReference>
<evidence type="ECO:0000313" key="4">
    <source>
        <dbReference type="Proteomes" id="UP000006327"/>
    </source>
</evidence>
<evidence type="ECO:0000256" key="1">
    <source>
        <dbReference type="SAM" id="SignalP"/>
    </source>
</evidence>
<feature type="chain" id="PRO_5003901970" description="Cadherin domain-containing protein" evidence="1">
    <location>
        <begin position="23"/>
        <end position="490"/>
    </location>
</feature>
<dbReference type="GO" id="GO:0005509">
    <property type="term" value="F:calcium ion binding"/>
    <property type="evidence" value="ECO:0007669"/>
    <property type="project" value="InterPro"/>
</dbReference>
<dbReference type="AlphaFoldDB" id="K6ZDP1"/>
<name>K6ZDP1_9ALTE</name>
<dbReference type="InterPro" id="IPR015919">
    <property type="entry name" value="Cadherin-like_sf"/>
</dbReference>
<dbReference type="RefSeq" id="WP_007624603.1">
    <property type="nucleotide sequence ID" value="NZ_BAEO01000062.1"/>
</dbReference>
<feature type="signal peptide" evidence="1">
    <location>
        <begin position="1"/>
        <end position="22"/>
    </location>
</feature>
<dbReference type="EMBL" id="BAEO01000062">
    <property type="protein sequence ID" value="GAC21535.1"/>
    <property type="molecule type" value="Genomic_DNA"/>
</dbReference>
<dbReference type="GO" id="GO:0007156">
    <property type="term" value="P:homophilic cell adhesion via plasma membrane adhesion molecules"/>
    <property type="evidence" value="ECO:0007669"/>
    <property type="project" value="InterPro"/>
</dbReference>